<feature type="chain" id="PRO_5020232370" evidence="1">
    <location>
        <begin position="25"/>
        <end position="461"/>
    </location>
</feature>
<dbReference type="RefSeq" id="WP_132484024.1">
    <property type="nucleotide sequence ID" value="NZ_SMKW01000011.1"/>
</dbReference>
<dbReference type="OrthoDB" id="100605at2"/>
<dbReference type="InterPro" id="IPR050344">
    <property type="entry name" value="Peptidase_M1_aminopeptidases"/>
</dbReference>
<dbReference type="InterPro" id="IPR045357">
    <property type="entry name" value="Aminopeptidase_N-like_N"/>
</dbReference>
<dbReference type="InterPro" id="IPR027268">
    <property type="entry name" value="Peptidase_M4/M1_CTD_sf"/>
</dbReference>
<dbReference type="PANTHER" id="PTHR11533:SF297">
    <property type="entry name" value="AMINOPEPTIDASE N"/>
    <property type="match status" value="1"/>
</dbReference>
<dbReference type="InterPro" id="IPR042097">
    <property type="entry name" value="Aminopeptidase_N-like_N_sf"/>
</dbReference>
<organism evidence="4 5">
    <name type="scientific">Saccharopolyspora elongata</name>
    <dbReference type="NCBI Taxonomy" id="2530387"/>
    <lineage>
        <taxon>Bacteria</taxon>
        <taxon>Bacillati</taxon>
        <taxon>Actinomycetota</taxon>
        <taxon>Actinomycetes</taxon>
        <taxon>Pseudonocardiales</taxon>
        <taxon>Pseudonocardiaceae</taxon>
        <taxon>Saccharopolyspora</taxon>
    </lineage>
</organism>
<evidence type="ECO:0000313" key="4">
    <source>
        <dbReference type="EMBL" id="TDD52769.1"/>
    </source>
</evidence>
<dbReference type="PANTHER" id="PTHR11533">
    <property type="entry name" value="PROTEASE M1 ZINC METALLOPROTEASE"/>
    <property type="match status" value="1"/>
</dbReference>
<dbReference type="SUPFAM" id="SSF63737">
    <property type="entry name" value="Leukotriene A4 hydrolase N-terminal domain"/>
    <property type="match status" value="1"/>
</dbReference>
<dbReference type="AlphaFoldDB" id="A0A4R4Z701"/>
<protein>
    <submittedName>
        <fullName evidence="4">M1 family peptidase</fullName>
    </submittedName>
</protein>
<reference evidence="4 5" key="1">
    <citation type="submission" date="2019-03" db="EMBL/GenBank/DDBJ databases">
        <title>Draft genome sequences of novel Actinobacteria.</title>
        <authorList>
            <person name="Sahin N."/>
            <person name="Ay H."/>
            <person name="Saygin H."/>
        </authorList>
    </citation>
    <scope>NUCLEOTIDE SEQUENCE [LARGE SCALE GENOMIC DNA]</scope>
    <source>
        <strain evidence="4 5">7K502</strain>
    </source>
</reference>
<feature type="domain" description="Peptidase M1 membrane alanine aminopeptidase" evidence="2">
    <location>
        <begin position="306"/>
        <end position="444"/>
    </location>
</feature>
<dbReference type="EMBL" id="SMKW01000011">
    <property type="protein sequence ID" value="TDD52769.1"/>
    <property type="molecule type" value="Genomic_DNA"/>
</dbReference>
<dbReference type="Pfam" id="PF01433">
    <property type="entry name" value="Peptidase_M1"/>
    <property type="match status" value="1"/>
</dbReference>
<sequence length="461" mass="49617">MRNRLLVTGAVAGVLVLGIATASAQPGSGGLGDPYFPADGNSGYDVTRYDVGISYDPARPGYLEGDTTVTATASAELDGFHLDLSGFQVTEVSVDGVAAKSFGRAGEHELVITPASPIAAGASFAVRVRYSGLPGGGGWHTFPNGGANALGEPHSATSWYPANDHPSDKAAFHLTATVPEGWTVIGNGLPGETTTADGKATFRWHEDQPIATYLTTVAIDKFTVRTSKLSDGTPVINAYSPGTQIDPATEEQYVEIMDVLAEKFGKYPFSSAGSIVLGQSSGENPGALETQTRPTYFGSVFDFSLLHENTHQWFGDNVSFTDWRDGCIAECVAQYSVQLWQEHNGVDIDKSFYESTVEEARNDPDFWSVKLYDPGPENPLHQALYDKGSLMVHALRRSIGDEAFFGTLRQWQARYAGGNASWPQFEELAAEVSGKDLDGFFEAWAHSTTIPPDQYLYPAGR</sequence>
<name>A0A4R4Z701_9PSEU</name>
<evidence type="ECO:0000256" key="1">
    <source>
        <dbReference type="SAM" id="SignalP"/>
    </source>
</evidence>
<dbReference type="InterPro" id="IPR014782">
    <property type="entry name" value="Peptidase_M1_dom"/>
</dbReference>
<dbReference type="GO" id="GO:0008237">
    <property type="term" value="F:metallopeptidase activity"/>
    <property type="evidence" value="ECO:0007669"/>
    <property type="project" value="InterPro"/>
</dbReference>
<keyword evidence="1" id="KW-0732">Signal</keyword>
<feature type="domain" description="Aminopeptidase N-like N-terminal" evidence="3">
    <location>
        <begin position="61"/>
        <end position="214"/>
    </location>
</feature>
<dbReference type="SUPFAM" id="SSF55486">
    <property type="entry name" value="Metalloproteases ('zincins'), catalytic domain"/>
    <property type="match status" value="1"/>
</dbReference>
<dbReference type="Gene3D" id="2.60.40.1730">
    <property type="entry name" value="tricorn interacting facor f3 domain"/>
    <property type="match status" value="1"/>
</dbReference>
<proteinExistence type="predicted"/>
<evidence type="ECO:0000259" key="2">
    <source>
        <dbReference type="Pfam" id="PF01433"/>
    </source>
</evidence>
<comment type="caution">
    <text evidence="4">The sequence shown here is derived from an EMBL/GenBank/DDBJ whole genome shotgun (WGS) entry which is preliminary data.</text>
</comment>
<evidence type="ECO:0000259" key="3">
    <source>
        <dbReference type="Pfam" id="PF17900"/>
    </source>
</evidence>
<dbReference type="CDD" id="cd09603">
    <property type="entry name" value="M1_APN_like"/>
    <property type="match status" value="1"/>
</dbReference>
<feature type="signal peptide" evidence="1">
    <location>
        <begin position="1"/>
        <end position="24"/>
    </location>
</feature>
<dbReference type="GO" id="GO:0008270">
    <property type="term" value="F:zinc ion binding"/>
    <property type="evidence" value="ECO:0007669"/>
    <property type="project" value="InterPro"/>
</dbReference>
<dbReference type="Gene3D" id="1.10.390.10">
    <property type="entry name" value="Neutral Protease Domain 2"/>
    <property type="match status" value="1"/>
</dbReference>
<dbReference type="Proteomes" id="UP000294947">
    <property type="component" value="Unassembled WGS sequence"/>
</dbReference>
<accession>A0A4R4Z701</accession>
<evidence type="ECO:0000313" key="5">
    <source>
        <dbReference type="Proteomes" id="UP000294947"/>
    </source>
</evidence>
<gene>
    <name evidence="4" type="ORF">E1288_11210</name>
</gene>
<dbReference type="Pfam" id="PF17900">
    <property type="entry name" value="Peptidase_M1_N"/>
    <property type="match status" value="1"/>
</dbReference>
<keyword evidence="5" id="KW-1185">Reference proteome</keyword>